<dbReference type="Pfam" id="PF05239">
    <property type="entry name" value="PRC"/>
    <property type="match status" value="1"/>
</dbReference>
<evidence type="ECO:0000313" key="4">
    <source>
        <dbReference type="Proteomes" id="UP000317289"/>
    </source>
</evidence>
<reference evidence="2 5" key="2">
    <citation type="submission" date="2019-11" db="EMBL/GenBank/DDBJ databases">
        <title>Flavobacterium resistens genome.</title>
        <authorList>
            <person name="Wilson V.M."/>
            <person name="Newman J.D."/>
        </authorList>
    </citation>
    <scope>NUCLEOTIDE SEQUENCE [LARGE SCALE GENOMIC DNA]</scope>
    <source>
        <strain evidence="2 5">DSM 19382</strain>
    </source>
</reference>
<feature type="domain" description="PRC-barrel" evidence="1">
    <location>
        <begin position="22"/>
        <end position="63"/>
    </location>
</feature>
<protein>
    <submittedName>
        <fullName evidence="3">PRC-barrel domain-containing protein</fullName>
    </submittedName>
    <submittedName>
        <fullName evidence="2">Photosystem reaction center subunit H</fullName>
    </submittedName>
</protein>
<dbReference type="RefSeq" id="WP_142448907.1">
    <property type="nucleotide sequence ID" value="NZ_FXTA01000001.1"/>
</dbReference>
<dbReference type="GO" id="GO:0019684">
    <property type="term" value="P:photosynthesis, light reaction"/>
    <property type="evidence" value="ECO:0007669"/>
    <property type="project" value="InterPro"/>
</dbReference>
<dbReference type="AlphaFoldDB" id="A0A521ANM9"/>
<evidence type="ECO:0000259" key="1">
    <source>
        <dbReference type="Pfam" id="PF05239"/>
    </source>
</evidence>
<dbReference type="EMBL" id="WKKG01000010">
    <property type="protein sequence ID" value="MRX69804.1"/>
    <property type="molecule type" value="Genomic_DNA"/>
</dbReference>
<evidence type="ECO:0000313" key="2">
    <source>
        <dbReference type="EMBL" id="MRX69804.1"/>
    </source>
</evidence>
<proteinExistence type="predicted"/>
<evidence type="ECO:0000313" key="5">
    <source>
        <dbReference type="Proteomes" id="UP000468990"/>
    </source>
</evidence>
<dbReference type="Proteomes" id="UP000317289">
    <property type="component" value="Unassembled WGS sequence"/>
</dbReference>
<sequence>MENKNRNLYRLDELSDYKIASNYSDVRGWKIVDADNRTIGTIDNLWVNKDMQRVVYLDVKVAKELIEDKHNEVHDVIANDNGREFLYKDGDSHIIIPIGSVSINKDTKIVMASSIGYDTFRNTNRYNRQHNFDRDYERRVMNSYYPERNDPDSVYYSDDDTFYDRREFDHK</sequence>
<dbReference type="InterPro" id="IPR027275">
    <property type="entry name" value="PRC-brl_dom"/>
</dbReference>
<dbReference type="Gene3D" id="3.90.50.10">
    <property type="entry name" value="Photosynthetic Reaction Center, subunit H, domain 2"/>
    <property type="match status" value="1"/>
</dbReference>
<reference evidence="3 4" key="1">
    <citation type="submission" date="2017-05" db="EMBL/GenBank/DDBJ databases">
        <authorList>
            <person name="Varghese N."/>
            <person name="Submissions S."/>
        </authorList>
    </citation>
    <scope>NUCLEOTIDE SEQUENCE [LARGE SCALE GENOMIC DNA]</scope>
    <source>
        <strain evidence="3 4">DSM 19382</strain>
    </source>
</reference>
<dbReference type="GO" id="GO:0030077">
    <property type="term" value="C:plasma membrane light-harvesting complex"/>
    <property type="evidence" value="ECO:0007669"/>
    <property type="project" value="InterPro"/>
</dbReference>
<dbReference type="SUPFAM" id="SSF50346">
    <property type="entry name" value="PRC-barrel domain"/>
    <property type="match status" value="1"/>
</dbReference>
<accession>A0A521ANM9</accession>
<keyword evidence="5" id="KW-1185">Reference proteome</keyword>
<name>A0A521ANM9_9FLAO</name>
<organism evidence="3 4">
    <name type="scientific">Flavobacterium resistens</name>
    <dbReference type="NCBI Taxonomy" id="443612"/>
    <lineage>
        <taxon>Bacteria</taxon>
        <taxon>Pseudomonadati</taxon>
        <taxon>Bacteroidota</taxon>
        <taxon>Flavobacteriia</taxon>
        <taxon>Flavobacteriales</taxon>
        <taxon>Flavobacteriaceae</taxon>
        <taxon>Flavobacterium</taxon>
    </lineage>
</organism>
<gene>
    <name evidence="2" type="ORF">GJU42_17675</name>
    <name evidence="3" type="ORF">SAMN06265349_101274</name>
</gene>
<dbReference type="Proteomes" id="UP000468990">
    <property type="component" value="Unassembled WGS sequence"/>
</dbReference>
<evidence type="ECO:0000313" key="3">
    <source>
        <dbReference type="EMBL" id="SMO36417.1"/>
    </source>
</evidence>
<dbReference type="InterPro" id="IPR014747">
    <property type="entry name" value="Bac_photo_RC_H_C"/>
</dbReference>
<dbReference type="OrthoDB" id="1422173at2"/>
<dbReference type="EMBL" id="FXTA01000001">
    <property type="protein sequence ID" value="SMO36417.1"/>
    <property type="molecule type" value="Genomic_DNA"/>
</dbReference>
<dbReference type="InterPro" id="IPR011033">
    <property type="entry name" value="PRC_barrel-like_sf"/>
</dbReference>